<dbReference type="Proteomes" id="UP000488956">
    <property type="component" value="Unassembled WGS sequence"/>
</dbReference>
<dbReference type="Proteomes" id="UP000429523">
    <property type="component" value="Unassembled WGS sequence"/>
</dbReference>
<dbReference type="EMBL" id="QXGA01002209">
    <property type="protein sequence ID" value="KAE9101900.1"/>
    <property type="molecule type" value="Genomic_DNA"/>
</dbReference>
<accession>A0A6A3WZF5</accession>
<dbReference type="EMBL" id="QXGF01000248">
    <property type="protein sequence ID" value="KAE8943511.1"/>
    <property type="molecule type" value="Genomic_DNA"/>
</dbReference>
<dbReference type="EMBL" id="QXFX01002173">
    <property type="protein sequence ID" value="KAE9079870.1"/>
    <property type="molecule type" value="Genomic_DNA"/>
</dbReference>
<evidence type="ECO:0000313" key="11">
    <source>
        <dbReference type="Proteomes" id="UP000488956"/>
    </source>
</evidence>
<dbReference type="Proteomes" id="UP000440367">
    <property type="component" value="Unassembled WGS sequence"/>
</dbReference>
<evidence type="ECO:0000256" key="1">
    <source>
        <dbReference type="SAM" id="SignalP"/>
    </source>
</evidence>
<evidence type="ECO:0000313" key="6">
    <source>
        <dbReference type="EMBL" id="KAE9192239.1"/>
    </source>
</evidence>
<evidence type="ECO:0000313" key="5">
    <source>
        <dbReference type="EMBL" id="KAE9101900.1"/>
    </source>
</evidence>
<dbReference type="Proteomes" id="UP000460718">
    <property type="component" value="Unassembled WGS sequence"/>
</dbReference>
<evidence type="ECO:0000313" key="7">
    <source>
        <dbReference type="Proteomes" id="UP000429523"/>
    </source>
</evidence>
<evidence type="ECO:0000313" key="2">
    <source>
        <dbReference type="EMBL" id="KAE8943511.1"/>
    </source>
</evidence>
<comment type="caution">
    <text evidence="6">The sequence shown here is derived from an EMBL/GenBank/DDBJ whole genome shotgun (WGS) entry which is preliminary data.</text>
</comment>
<name>A0A6A3WZF5_9STRA</name>
<organism evidence="6 8">
    <name type="scientific">Phytophthora fragariae</name>
    <dbReference type="NCBI Taxonomy" id="53985"/>
    <lineage>
        <taxon>Eukaryota</taxon>
        <taxon>Sar</taxon>
        <taxon>Stramenopiles</taxon>
        <taxon>Oomycota</taxon>
        <taxon>Peronosporomycetes</taxon>
        <taxon>Peronosporales</taxon>
        <taxon>Peronosporaceae</taxon>
        <taxon>Phytophthora</taxon>
    </lineage>
</organism>
<evidence type="ECO:0008006" key="12">
    <source>
        <dbReference type="Google" id="ProtNLM"/>
    </source>
</evidence>
<evidence type="ECO:0000313" key="9">
    <source>
        <dbReference type="Proteomes" id="UP000440732"/>
    </source>
</evidence>
<proteinExistence type="predicted"/>
<dbReference type="EMBL" id="QXGD01002189">
    <property type="protein sequence ID" value="KAE9192239.1"/>
    <property type="molecule type" value="Genomic_DNA"/>
</dbReference>
<reference evidence="7 8" key="1">
    <citation type="submission" date="2018-08" db="EMBL/GenBank/DDBJ databases">
        <title>Genomic investigation of the strawberry pathogen Phytophthora fragariae indicates pathogenicity is determined by transcriptional variation in three key races.</title>
        <authorList>
            <person name="Adams T.M."/>
            <person name="Armitage A.D."/>
            <person name="Sobczyk M.K."/>
            <person name="Bates H.J."/>
            <person name="Dunwell J.M."/>
            <person name="Nellist C.F."/>
            <person name="Harrison R.J."/>
        </authorList>
    </citation>
    <scope>NUCLEOTIDE SEQUENCE [LARGE SCALE GENOMIC DNA]</scope>
    <source>
        <strain evidence="6 8">BC-1</strain>
        <strain evidence="5 9">NOV-5</strain>
        <strain evidence="2 7">NOV-9</strain>
        <strain evidence="4 11">ONT-3</strain>
        <strain evidence="3 10">SCRP245</strain>
    </source>
</reference>
<dbReference type="EMBL" id="QXFW01002044">
    <property type="protein sequence ID" value="KAE8982727.1"/>
    <property type="molecule type" value="Genomic_DNA"/>
</dbReference>
<feature type="chain" id="PRO_5036166564" description="RxLR effector protein" evidence="1">
    <location>
        <begin position="23"/>
        <end position="158"/>
    </location>
</feature>
<dbReference type="Proteomes" id="UP000440732">
    <property type="component" value="Unassembled WGS sequence"/>
</dbReference>
<dbReference type="AlphaFoldDB" id="A0A6A3WZF5"/>
<evidence type="ECO:0000313" key="10">
    <source>
        <dbReference type="Proteomes" id="UP000460718"/>
    </source>
</evidence>
<evidence type="ECO:0000313" key="8">
    <source>
        <dbReference type="Proteomes" id="UP000440367"/>
    </source>
</evidence>
<evidence type="ECO:0000313" key="3">
    <source>
        <dbReference type="EMBL" id="KAE8982727.1"/>
    </source>
</evidence>
<sequence>MRVLNVLLAATVATFIFCCADGAVTSKRSLRSYDMNDLNNETENDEERMIKFSSLEKIDEFFGGPEKFEKLFDAKKVNEAFAGGKKLDGWLDKATLDSLRGLGPTEMRPTFTQWEAKGITADGLLAMLKVNDAVQHKYSRVQEMYAMFLKMKAAQAAH</sequence>
<feature type="signal peptide" evidence="1">
    <location>
        <begin position="1"/>
        <end position="22"/>
    </location>
</feature>
<protein>
    <recommendedName>
        <fullName evidence="12">RxLR effector protein</fullName>
    </recommendedName>
</protein>
<keyword evidence="1" id="KW-0732">Signal</keyword>
<evidence type="ECO:0000313" key="4">
    <source>
        <dbReference type="EMBL" id="KAE9079870.1"/>
    </source>
</evidence>
<gene>
    <name evidence="6" type="ORF">PF002_g24258</name>
    <name evidence="5" type="ORF">PF006_g22566</name>
    <name evidence="2" type="ORF">PF009_g6788</name>
    <name evidence="4" type="ORF">PF010_g22595</name>
    <name evidence="3" type="ORF">PF011_g21493</name>
</gene>